<evidence type="ECO:0000313" key="2">
    <source>
        <dbReference type="Proteomes" id="UP000249682"/>
    </source>
</evidence>
<organism evidence="1 2">
    <name type="scientific">Mycobacterium leprae</name>
    <dbReference type="NCBI Taxonomy" id="1769"/>
    <lineage>
        <taxon>Bacteria</taxon>
        <taxon>Bacillati</taxon>
        <taxon>Actinomycetota</taxon>
        <taxon>Actinomycetes</taxon>
        <taxon>Mycobacteriales</taxon>
        <taxon>Mycobacteriaceae</taxon>
        <taxon>Mycobacterium</taxon>
    </lineage>
</organism>
<accession>A0AAD0KQY7</accession>
<name>A0AAD0KQY7_MYCLR</name>
<reference evidence="1 2" key="1">
    <citation type="submission" date="2018-05" db="EMBL/GenBank/DDBJ databases">
        <title>Evolution of small genomes with special reference to Mycobacterium leprae.</title>
        <authorList>
            <person name="Mohanty P.S."/>
            <person name="Bansal A.K."/>
            <person name="Gupta U.D."/>
            <person name="Naaz F."/>
            <person name="Dwivedi V.D."/>
            <person name="Singh H."/>
            <person name="Gupta G."/>
            <person name="Sharma S."/>
            <person name="Arora M."/>
        </authorList>
    </citation>
    <scope>NUCLEOTIDE SEQUENCE [LARGE SCALE GENOMIC DNA]</scope>
    <source>
        <strain evidence="1 2">MRHRU-235-G</strain>
    </source>
</reference>
<gene>
    <name evidence="1" type="ORF">DIJ64_01440</name>
</gene>
<protein>
    <submittedName>
        <fullName evidence="1">Uncharacterized protein</fullName>
    </submittedName>
</protein>
<dbReference type="Proteomes" id="UP000249682">
    <property type="component" value="Chromosome"/>
</dbReference>
<sequence length="37" mass="3902">MLGHTDAVSFTVGIDENNPTVRSDALLSIAGLDIMLD</sequence>
<dbReference type="EMBL" id="CP029543">
    <property type="protein sequence ID" value="AWV47234.1"/>
    <property type="molecule type" value="Genomic_DNA"/>
</dbReference>
<evidence type="ECO:0000313" key="1">
    <source>
        <dbReference type="EMBL" id="AWV47234.1"/>
    </source>
</evidence>
<dbReference type="AlphaFoldDB" id="A0AAD0KQY7"/>
<proteinExistence type="predicted"/>